<keyword evidence="2" id="KW-1133">Transmembrane helix</keyword>
<reference evidence="4 5" key="1">
    <citation type="submission" date="2022-04" db="EMBL/GenBank/DDBJ databases">
        <title>Diverse halophilic archaea isolated from saline environments.</title>
        <authorList>
            <person name="Cui H.-L."/>
        </authorList>
    </citation>
    <scope>NUCLEOTIDE SEQUENCE [LARGE SCALE GENOMIC DNA]</scope>
    <source>
        <strain evidence="4 5">XZYJT49</strain>
        <plasmid evidence="4 5">unnamed2</plasmid>
    </source>
</reference>
<gene>
    <name evidence="4" type="ORF">M0R89_20420</name>
</gene>
<keyword evidence="2" id="KW-0472">Membrane</keyword>
<dbReference type="KEGG" id="halx:M0R89_20420"/>
<dbReference type="AlphaFoldDB" id="A0A8U0I0D8"/>
<evidence type="ECO:0000256" key="2">
    <source>
        <dbReference type="SAM" id="Phobius"/>
    </source>
</evidence>
<evidence type="ECO:0000256" key="1">
    <source>
        <dbReference type="SAM" id="MobiDB-lite"/>
    </source>
</evidence>
<evidence type="ECO:0000259" key="3">
    <source>
        <dbReference type="Pfam" id="PF24035"/>
    </source>
</evidence>
<dbReference type="Proteomes" id="UP000830729">
    <property type="component" value="Plasmid unnamed2"/>
</dbReference>
<keyword evidence="4" id="KW-0614">Plasmid</keyword>
<keyword evidence="5" id="KW-1185">Reference proteome</keyword>
<dbReference type="Pfam" id="PF24035">
    <property type="entry name" value="DUF7344"/>
    <property type="match status" value="1"/>
</dbReference>
<evidence type="ECO:0000313" key="4">
    <source>
        <dbReference type="EMBL" id="UPV76835.1"/>
    </source>
</evidence>
<dbReference type="GeneID" id="72187617"/>
<dbReference type="InterPro" id="IPR036388">
    <property type="entry name" value="WH-like_DNA-bd_sf"/>
</dbReference>
<organism evidence="4 5">
    <name type="scientific">Halorussus limi</name>
    <dbReference type="NCBI Taxonomy" id="2938695"/>
    <lineage>
        <taxon>Archaea</taxon>
        <taxon>Methanobacteriati</taxon>
        <taxon>Methanobacteriota</taxon>
        <taxon>Stenosarchaea group</taxon>
        <taxon>Halobacteria</taxon>
        <taxon>Halobacteriales</taxon>
        <taxon>Haladaptataceae</taxon>
        <taxon>Halorussus</taxon>
    </lineage>
</organism>
<evidence type="ECO:0000313" key="5">
    <source>
        <dbReference type="Proteomes" id="UP000830729"/>
    </source>
</evidence>
<protein>
    <recommendedName>
        <fullName evidence="3">DUF7344 domain-containing protein</fullName>
    </recommendedName>
</protein>
<dbReference type="RefSeq" id="WP_248652868.1">
    <property type="nucleotide sequence ID" value="NZ_CP096661.1"/>
</dbReference>
<feature type="region of interest" description="Disordered" evidence="1">
    <location>
        <begin position="1"/>
        <end position="25"/>
    </location>
</feature>
<feature type="compositionally biased region" description="Basic and acidic residues" evidence="1">
    <location>
        <begin position="14"/>
        <end position="24"/>
    </location>
</feature>
<feature type="domain" description="DUF7344" evidence="3">
    <location>
        <begin position="29"/>
        <end position="112"/>
    </location>
</feature>
<name>A0A8U0I0D8_9EURY</name>
<dbReference type="Gene3D" id="1.10.10.10">
    <property type="entry name" value="Winged helix-like DNA-binding domain superfamily/Winged helix DNA-binding domain"/>
    <property type="match status" value="1"/>
</dbReference>
<dbReference type="EMBL" id="CP096661">
    <property type="protein sequence ID" value="UPV76835.1"/>
    <property type="molecule type" value="Genomic_DNA"/>
</dbReference>
<sequence>MNAQPNETGPVVGRSDHDGSRDLSDDQTYELLANARRRACVRHLRNREGRGPSDGAVVSVRDLADAVADSVADDGPASDGLRQSVYTSLSQHHLDKLDEWEVVRYDREARSVATGPNFEAVTRVSVTPGTTRRGISAVALATSTVTVATLLAAAVASPRLATPPVLGVAALNLLPVGLFLQTQFDRDG</sequence>
<proteinExistence type="predicted"/>
<dbReference type="InterPro" id="IPR055768">
    <property type="entry name" value="DUF7344"/>
</dbReference>
<accession>A0A8U0I0D8</accession>
<feature type="transmembrane region" description="Helical" evidence="2">
    <location>
        <begin position="161"/>
        <end position="180"/>
    </location>
</feature>
<feature type="transmembrane region" description="Helical" evidence="2">
    <location>
        <begin position="135"/>
        <end position="155"/>
    </location>
</feature>
<keyword evidence="2" id="KW-0812">Transmembrane</keyword>
<geneLocation type="plasmid" evidence="4 5">
    <name>unnamed2</name>
</geneLocation>